<reference evidence="2" key="2">
    <citation type="submission" date="2021-08" db="EMBL/GenBank/DDBJ databases">
        <authorList>
            <person name="Dalcin Martins P."/>
        </authorList>
    </citation>
    <scope>NUCLEOTIDE SEQUENCE</scope>
    <source>
        <strain evidence="2">MAG_39</strain>
    </source>
</reference>
<organism evidence="2 3">
    <name type="scientific">Candidatus Nitrobium versatile</name>
    <dbReference type="NCBI Taxonomy" id="2884831"/>
    <lineage>
        <taxon>Bacteria</taxon>
        <taxon>Pseudomonadati</taxon>
        <taxon>Nitrospirota</taxon>
        <taxon>Nitrospiria</taxon>
        <taxon>Nitrospirales</taxon>
        <taxon>Nitrospiraceae</taxon>
        <taxon>Candidatus Nitrobium</taxon>
    </lineage>
</organism>
<feature type="domain" description="Spore protein YkvP/CgeB glycosyl transferase-like" evidence="1">
    <location>
        <begin position="227"/>
        <end position="377"/>
    </location>
</feature>
<evidence type="ECO:0000313" key="2">
    <source>
        <dbReference type="EMBL" id="MBZ0156307.1"/>
    </source>
</evidence>
<name>A0A953JAE1_9BACT</name>
<evidence type="ECO:0000259" key="1">
    <source>
        <dbReference type="Pfam" id="PF13524"/>
    </source>
</evidence>
<evidence type="ECO:0000313" key="3">
    <source>
        <dbReference type="Proteomes" id="UP000705867"/>
    </source>
</evidence>
<dbReference type="EMBL" id="JAIOIV010000073">
    <property type="protein sequence ID" value="MBZ0156307.1"/>
    <property type="molecule type" value="Genomic_DNA"/>
</dbReference>
<sequence length="384" mass="44803">MNIICAHWTRTTRKFIMPLLRALTSLGHTVRIFGSQPLDALRNAEADLFLTTSTELKHAVQEDKEWLLEQTGKPYVTIWFQTPLRNLSTLKKLTSPLHLAMFIPDSSDVAELKNLGFRNVFLFPMSWWVDTNYFKPSPPFEQYQHEVAWDCTFSPLQAVLKKYRQQYPDGTTRGIIDNALKVFTSRIGKYVSPFHFLARTTELDIWSSEFQSLQDKLFFLQKSLEREHILRMLITKGIPLHIYGGFSLDHNSKNYNHLVKAPEGVFIHDYIDTFRELPKLYSSSRILLSRMMYPSGTHDRLFCAAALKGFVLSEWKDDAAEAFEPGKEIIMYRDLHEMPELIKYYLSHEDERQQLAEAAHKRFLSAHTPLHRAREFAETIKKLL</sequence>
<dbReference type="Proteomes" id="UP000705867">
    <property type="component" value="Unassembled WGS sequence"/>
</dbReference>
<dbReference type="Pfam" id="PF13524">
    <property type="entry name" value="Glyco_trans_1_2"/>
    <property type="match status" value="1"/>
</dbReference>
<protein>
    <submittedName>
        <fullName evidence="2">Glycosyltransferase</fullName>
    </submittedName>
</protein>
<gene>
    <name evidence="2" type="ORF">K8I29_08885</name>
</gene>
<proteinExistence type="predicted"/>
<accession>A0A953JAE1</accession>
<dbReference type="SUPFAM" id="SSF53756">
    <property type="entry name" value="UDP-Glycosyltransferase/glycogen phosphorylase"/>
    <property type="match status" value="1"/>
</dbReference>
<dbReference type="AlphaFoldDB" id="A0A953JAE1"/>
<comment type="caution">
    <text evidence="2">The sequence shown here is derived from an EMBL/GenBank/DDBJ whole genome shotgun (WGS) entry which is preliminary data.</text>
</comment>
<dbReference type="InterPro" id="IPR055259">
    <property type="entry name" value="YkvP/CgeB_Glyco_trans-like"/>
</dbReference>
<reference evidence="2" key="1">
    <citation type="journal article" date="2021" name="bioRxiv">
        <title>Unraveling nitrogen, sulfur and carbon metabolic pathways and microbial community transcriptional responses to substrate deprivation and toxicity stresses in a bioreactor mimicking anoxic brackish coastal sediment conditions.</title>
        <authorList>
            <person name="Martins P.D."/>
            <person name="Echeveste M.J."/>
            <person name="Arshad A."/>
            <person name="Kurth J."/>
            <person name="Ouboter H."/>
            <person name="Jetten M.S.M."/>
            <person name="Welte C.U."/>
        </authorList>
    </citation>
    <scope>NUCLEOTIDE SEQUENCE</scope>
    <source>
        <strain evidence="2">MAG_39</strain>
    </source>
</reference>